<evidence type="ECO:0000256" key="1">
    <source>
        <dbReference type="SAM" id="SignalP"/>
    </source>
</evidence>
<dbReference type="OrthoDB" id="8237572at2"/>
<accession>A0A1X3ESP3</accession>
<reference evidence="4 5" key="1">
    <citation type="submission" date="2017-03" db="EMBL/GenBank/DDBJ databases">
        <title>Whole genome sequences of fourteen strains of Bradyrhizobium canariense and one strain of Bradyrhizobium japonicum isolated from Lupinus (Papilionoideae: Genisteae) species in Algeria.</title>
        <authorList>
            <person name="Crovadore J."/>
            <person name="Chekireb D."/>
            <person name="Brachmann A."/>
            <person name="Chablais R."/>
            <person name="Cochard B."/>
            <person name="Lefort F."/>
        </authorList>
    </citation>
    <scope>NUCLEOTIDE SEQUENCE [LARGE SCALE GENOMIC DNA]</scope>
    <source>
        <strain evidence="2 4">UBMA195</strain>
        <strain evidence="3 5">UBMAN05</strain>
    </source>
</reference>
<evidence type="ECO:0000313" key="3">
    <source>
        <dbReference type="EMBL" id="OSJ36552.1"/>
    </source>
</evidence>
<dbReference type="Proteomes" id="UP000193553">
    <property type="component" value="Unassembled WGS sequence"/>
</dbReference>
<feature type="signal peptide" evidence="1">
    <location>
        <begin position="1"/>
        <end position="23"/>
    </location>
</feature>
<sequence length="87" mass="9549">MTVTRAIGAAALFLMTLSSEAYAARQHRPGERISCSEVKYYVAKYSAALAEMYARNHGATGAQIERARRCLASNEAAETGQRRSYSE</sequence>
<evidence type="ECO:0000313" key="2">
    <source>
        <dbReference type="EMBL" id="OSJ14948.1"/>
    </source>
</evidence>
<dbReference type="EMBL" id="NAFI01000157">
    <property type="protein sequence ID" value="OSJ14948.1"/>
    <property type="molecule type" value="Genomic_DNA"/>
</dbReference>
<keyword evidence="1" id="KW-0732">Signal</keyword>
<evidence type="ECO:0000313" key="5">
    <source>
        <dbReference type="Proteomes" id="UP000193884"/>
    </source>
</evidence>
<keyword evidence="5" id="KW-1185">Reference proteome</keyword>
<organism evidence="2 4">
    <name type="scientific">Bradyrhizobium canariense</name>
    <dbReference type="NCBI Taxonomy" id="255045"/>
    <lineage>
        <taxon>Bacteria</taxon>
        <taxon>Pseudomonadati</taxon>
        <taxon>Pseudomonadota</taxon>
        <taxon>Alphaproteobacteria</taxon>
        <taxon>Hyphomicrobiales</taxon>
        <taxon>Nitrobacteraceae</taxon>
        <taxon>Bradyrhizobium</taxon>
    </lineage>
</organism>
<evidence type="ECO:0000313" key="4">
    <source>
        <dbReference type="Proteomes" id="UP000193553"/>
    </source>
</evidence>
<proteinExistence type="predicted"/>
<dbReference type="EMBL" id="NAFK01000085">
    <property type="protein sequence ID" value="OSJ36552.1"/>
    <property type="molecule type" value="Genomic_DNA"/>
</dbReference>
<dbReference type="Proteomes" id="UP000193884">
    <property type="component" value="Unassembled WGS sequence"/>
</dbReference>
<feature type="chain" id="PRO_5011182984" evidence="1">
    <location>
        <begin position="24"/>
        <end position="87"/>
    </location>
</feature>
<protein>
    <submittedName>
        <fullName evidence="2">Uncharacterized protein</fullName>
    </submittedName>
</protein>
<comment type="caution">
    <text evidence="2">The sequence shown here is derived from an EMBL/GenBank/DDBJ whole genome shotgun (WGS) entry which is preliminary data.</text>
</comment>
<gene>
    <name evidence="3" type="ORF">BST63_00565</name>
    <name evidence="2" type="ORF">BSZ18_08730</name>
</gene>
<dbReference type="AlphaFoldDB" id="A0A1X3ESP3"/>
<name>A0A1X3ESP3_9BRAD</name>